<dbReference type="Proteomes" id="UP000244224">
    <property type="component" value="Unassembled WGS sequence"/>
</dbReference>
<comment type="caution">
    <text evidence="1">The sequence shown here is derived from an EMBL/GenBank/DDBJ whole genome shotgun (WGS) entry which is preliminary data.</text>
</comment>
<keyword evidence="2" id="KW-1185">Reference proteome</keyword>
<protein>
    <submittedName>
        <fullName evidence="1">Uncharacterized protein</fullName>
    </submittedName>
</protein>
<proteinExistence type="predicted"/>
<accession>A0A2T6AZ84</accession>
<dbReference type="OrthoDB" id="7592424at2"/>
<reference evidence="1 2" key="1">
    <citation type="submission" date="2018-04" db="EMBL/GenBank/DDBJ databases">
        <title>Genomic Encyclopedia of Archaeal and Bacterial Type Strains, Phase II (KMG-II): from individual species to whole genera.</title>
        <authorList>
            <person name="Goeker M."/>
        </authorList>
    </citation>
    <scope>NUCLEOTIDE SEQUENCE [LARGE SCALE GENOMIC DNA]</scope>
    <source>
        <strain evidence="1 2">DSM 21823</strain>
    </source>
</reference>
<sequence>MHRYLVDIETYSNYFFVGIKRIGEEARRGFELSDRSDFDRAWMRRFIINRATATFNGMSYDLPVLLYACTPLDNGEYPTNAQIKEVSDRIILGMVKYWEVENVIGFRIPWGINHIDLIEPQPNPFASLKILNGRLHGKQMQDLPFAPDRILTHEEMDLVSHYCLQNDLDASENLWNAMREPMELREVLSEEILVDLRSKSDTQMGLAIIKHRAEELLGRKIEKASVKPGHSFKYKAPAFIKFQTPQLQAILERIQEHRFVVRDDGKVDLPPWLADTPLTIGDTTYAMGIGGLHSTEANRAVVSDEDFVLVDADVASYYPAIILSLGLYPEAIGPRFLEIYRGIRDDRVKAKKAGNKTKDKGLKIALNGTFGSLGSRFSFVYAPHLMISVTLTGQLALLMLIEAAELQGIPVVSGNTDGMVFKLLREHFEGITKDRLNGGLLADITGRWEKATGFDLEFVEYRAIYNASVNSYFAIKANGGHKRKGPFANPWSEDKNDYDLRGQMMKNPQATICSDAALARIKHGTPLRDTIIGCQDIRQFVTVIKVSKGATWRDNYLGKTIRYYWSTDGDEVIEAEPNSLGNFKKVPKTDGAKPAMRLPDDFPDDVDYERYISEAEQILKDIGFYGAPEPKEKRIRLTKVNKQRVLSLWLLSA</sequence>
<evidence type="ECO:0000313" key="1">
    <source>
        <dbReference type="EMBL" id="PTX49119.1"/>
    </source>
</evidence>
<dbReference type="EMBL" id="QBKP01000008">
    <property type="protein sequence ID" value="PTX49119.1"/>
    <property type="molecule type" value="Genomic_DNA"/>
</dbReference>
<dbReference type="AlphaFoldDB" id="A0A2T6AZ84"/>
<gene>
    <name evidence="1" type="ORF">C8N34_108229</name>
</gene>
<name>A0A2T6AZ84_9RHOB</name>
<dbReference type="SUPFAM" id="SSF56672">
    <property type="entry name" value="DNA/RNA polymerases"/>
    <property type="match status" value="1"/>
</dbReference>
<dbReference type="Gene3D" id="3.90.1600.10">
    <property type="entry name" value="Palm domain of DNA polymerase"/>
    <property type="match status" value="1"/>
</dbReference>
<evidence type="ECO:0000313" key="2">
    <source>
        <dbReference type="Proteomes" id="UP000244224"/>
    </source>
</evidence>
<dbReference type="RefSeq" id="WP_108129377.1">
    <property type="nucleotide sequence ID" value="NZ_QBKP01000008.1"/>
</dbReference>
<dbReference type="InterPro" id="IPR043502">
    <property type="entry name" value="DNA/RNA_pol_sf"/>
</dbReference>
<organism evidence="1 2">
    <name type="scientific">Gemmobacter caeni</name>
    <dbReference type="NCBI Taxonomy" id="589035"/>
    <lineage>
        <taxon>Bacteria</taxon>
        <taxon>Pseudomonadati</taxon>
        <taxon>Pseudomonadota</taxon>
        <taxon>Alphaproteobacteria</taxon>
        <taxon>Rhodobacterales</taxon>
        <taxon>Paracoccaceae</taxon>
        <taxon>Gemmobacter</taxon>
    </lineage>
</organism>
<dbReference type="InterPro" id="IPR023211">
    <property type="entry name" value="DNA_pol_palm_dom_sf"/>
</dbReference>